<gene>
    <name evidence="3" type="ORF">SAPIO_CDS4214</name>
</gene>
<dbReference type="PROSITE" id="PS50048">
    <property type="entry name" value="ZN2_CY6_FUNGAL_2"/>
    <property type="match status" value="1"/>
</dbReference>
<organism evidence="3 4">
    <name type="scientific">Pseudallescheria apiosperma</name>
    <name type="common">Scedosporium apiospermum</name>
    <dbReference type="NCBI Taxonomy" id="563466"/>
    <lineage>
        <taxon>Eukaryota</taxon>
        <taxon>Fungi</taxon>
        <taxon>Dikarya</taxon>
        <taxon>Ascomycota</taxon>
        <taxon>Pezizomycotina</taxon>
        <taxon>Sordariomycetes</taxon>
        <taxon>Hypocreomycetidae</taxon>
        <taxon>Microascales</taxon>
        <taxon>Microascaceae</taxon>
        <taxon>Scedosporium</taxon>
    </lineage>
</organism>
<dbReference type="VEuPathDB" id="FungiDB:SAPIO_CDS4214"/>
<dbReference type="OMA" id="FWTFRDL"/>
<evidence type="ECO:0000313" key="3">
    <source>
        <dbReference type="EMBL" id="KEZ43993.1"/>
    </source>
</evidence>
<dbReference type="Gene3D" id="4.10.240.10">
    <property type="entry name" value="Zn(2)-C6 fungal-type DNA-binding domain"/>
    <property type="match status" value="1"/>
</dbReference>
<dbReference type="KEGG" id="sapo:SAPIO_CDS4214"/>
<keyword evidence="4" id="KW-1185">Reference proteome</keyword>
<proteinExistence type="predicted"/>
<dbReference type="InterPro" id="IPR036864">
    <property type="entry name" value="Zn2-C6_fun-type_DNA-bd_sf"/>
</dbReference>
<keyword evidence="1" id="KW-0539">Nucleus</keyword>
<dbReference type="SUPFAM" id="SSF57701">
    <property type="entry name" value="Zn2/Cys6 DNA-binding domain"/>
    <property type="match status" value="1"/>
</dbReference>
<dbReference type="GO" id="GO:0008270">
    <property type="term" value="F:zinc ion binding"/>
    <property type="evidence" value="ECO:0007669"/>
    <property type="project" value="InterPro"/>
</dbReference>
<feature type="domain" description="Zn(2)-C6 fungal-type" evidence="2">
    <location>
        <begin position="4"/>
        <end position="36"/>
    </location>
</feature>
<evidence type="ECO:0000259" key="2">
    <source>
        <dbReference type="PROSITE" id="PS50048"/>
    </source>
</evidence>
<dbReference type="HOGENOM" id="CLU_523955_0_0_1"/>
<dbReference type="GeneID" id="27723286"/>
<dbReference type="GO" id="GO:0000981">
    <property type="term" value="F:DNA-binding transcription factor activity, RNA polymerase II-specific"/>
    <property type="evidence" value="ECO:0007669"/>
    <property type="project" value="InterPro"/>
</dbReference>
<accession>A0A084G9I1</accession>
<dbReference type="EMBL" id="JOWA01000090">
    <property type="protein sequence ID" value="KEZ43993.1"/>
    <property type="molecule type" value="Genomic_DNA"/>
</dbReference>
<dbReference type="InterPro" id="IPR001138">
    <property type="entry name" value="Zn2Cys6_DnaBD"/>
</dbReference>
<dbReference type="OrthoDB" id="2740448at2759"/>
<name>A0A084G9I1_PSEDA</name>
<dbReference type="AlphaFoldDB" id="A0A084G9I1"/>
<dbReference type="RefSeq" id="XP_016643792.1">
    <property type="nucleotide sequence ID" value="XM_016786816.1"/>
</dbReference>
<evidence type="ECO:0000256" key="1">
    <source>
        <dbReference type="ARBA" id="ARBA00023242"/>
    </source>
</evidence>
<dbReference type="Proteomes" id="UP000028545">
    <property type="component" value="Unassembled WGS sequence"/>
</dbReference>
<protein>
    <recommendedName>
        <fullName evidence="2">Zn(2)-C6 fungal-type domain-containing protein</fullName>
    </recommendedName>
</protein>
<comment type="caution">
    <text evidence="3">The sequence shown here is derived from an EMBL/GenBank/DDBJ whole genome shotgun (WGS) entry which is preliminary data.</text>
</comment>
<evidence type="ECO:0000313" key="4">
    <source>
        <dbReference type="Proteomes" id="UP000028545"/>
    </source>
</evidence>
<dbReference type="PROSITE" id="PS00463">
    <property type="entry name" value="ZN2_CY6_FUNGAL_1"/>
    <property type="match status" value="1"/>
</dbReference>
<dbReference type="CDD" id="cd00067">
    <property type="entry name" value="GAL4"/>
    <property type="match status" value="1"/>
</dbReference>
<sequence>MFKSCDYCRHRKKKCVVPPASARCSDCEHLDLPCAFSLRLPSLKRRQTSKRIASRIKAVASKVPETGDDRVNNDHDADAANLKAGDCQLRLAGRPDMANKRLFQPRDSADDRQDGPLSMSEQYWRDVHPFWPFVTSEMLAEGECGRNPDFKHCIDLACHLSLNSMRELEDISLLPVPPQVLSGALLTNVWRRLAGHFHQPLHLPAQILQSYAETLDPATFGHHYLRLSRHAAEFDQRRMAMEVEGVKVDTASAWSKLEYECLLWQVCLEPSLLDTRDDLPATPKSVVIHCLSSLLLLSFYSYVLERTDTLGRLIALRPVPGVLLFLCTLARSTFICPRQLLDRMSLLVSIQAQTARIMLRLWHQTGFENFRAILNLWENPGGRFPDLARQVREEIGFGPWAVDEIDGYSVFWTFRDLRTLTTKFIFAGHL</sequence>
<reference evidence="3 4" key="1">
    <citation type="journal article" date="2014" name="Genome Announc.">
        <title>Draft genome sequence of the pathogenic fungus Scedosporium apiospermum.</title>
        <authorList>
            <person name="Vandeputte P."/>
            <person name="Ghamrawi S."/>
            <person name="Rechenmann M."/>
            <person name="Iltis A."/>
            <person name="Giraud S."/>
            <person name="Fleury M."/>
            <person name="Thornton C."/>
            <person name="Delhaes L."/>
            <person name="Meyer W."/>
            <person name="Papon N."/>
            <person name="Bouchara J.P."/>
        </authorList>
    </citation>
    <scope>NUCLEOTIDE SEQUENCE [LARGE SCALE GENOMIC DNA]</scope>
    <source>
        <strain evidence="3 4">IHEM 14462</strain>
    </source>
</reference>